<dbReference type="InterPro" id="IPR036249">
    <property type="entry name" value="Thioredoxin-like_sf"/>
</dbReference>
<dbReference type="GO" id="GO:0006120">
    <property type="term" value="P:mitochondrial electron transport, NADH to ubiquinone"/>
    <property type="evidence" value="ECO:0007669"/>
    <property type="project" value="TreeGrafter"/>
</dbReference>
<proteinExistence type="predicted"/>
<sequence length="83" mass="8999">MGCCVNGPMITVADCSNGSEGYTYNYYEDVTPKRVIEIVEKLRRGETPVGTQNPLRIKSGPAGGNTTLLGEPKPPPWRDLDAC</sequence>
<accession>A0AB40CNH8</accession>
<dbReference type="SUPFAM" id="SSF52833">
    <property type="entry name" value="Thioredoxin-like"/>
    <property type="match status" value="1"/>
</dbReference>
<dbReference type="PANTHER" id="PTHR10371">
    <property type="entry name" value="NADH DEHYDROGENASE UBIQUINONE FLAVOPROTEIN 2, MITOCHONDRIAL"/>
    <property type="match status" value="1"/>
</dbReference>
<organism evidence="2 3">
    <name type="scientific">Dioscorea cayennensis subsp. rotundata</name>
    <name type="common">White Guinea yam</name>
    <name type="synonym">Dioscorea rotundata</name>
    <dbReference type="NCBI Taxonomy" id="55577"/>
    <lineage>
        <taxon>Eukaryota</taxon>
        <taxon>Viridiplantae</taxon>
        <taxon>Streptophyta</taxon>
        <taxon>Embryophyta</taxon>
        <taxon>Tracheophyta</taxon>
        <taxon>Spermatophyta</taxon>
        <taxon>Magnoliopsida</taxon>
        <taxon>Liliopsida</taxon>
        <taxon>Dioscoreales</taxon>
        <taxon>Dioscoreaceae</taxon>
        <taxon>Dioscorea</taxon>
    </lineage>
</organism>
<dbReference type="AlphaFoldDB" id="A0AB40CNH8"/>
<feature type="region of interest" description="Disordered" evidence="1">
    <location>
        <begin position="46"/>
        <end position="83"/>
    </location>
</feature>
<dbReference type="GO" id="GO:0005739">
    <property type="term" value="C:mitochondrion"/>
    <property type="evidence" value="ECO:0007669"/>
    <property type="project" value="GOC"/>
</dbReference>
<dbReference type="GeneID" id="120278203"/>
<dbReference type="RefSeq" id="XP_039141077.1">
    <property type="nucleotide sequence ID" value="XM_039285143.1"/>
</dbReference>
<dbReference type="GO" id="GO:0003954">
    <property type="term" value="F:NADH dehydrogenase activity"/>
    <property type="evidence" value="ECO:0007669"/>
    <property type="project" value="TreeGrafter"/>
</dbReference>
<evidence type="ECO:0000313" key="2">
    <source>
        <dbReference type="Proteomes" id="UP001515500"/>
    </source>
</evidence>
<evidence type="ECO:0000256" key="1">
    <source>
        <dbReference type="SAM" id="MobiDB-lite"/>
    </source>
</evidence>
<reference evidence="3" key="1">
    <citation type="submission" date="2025-08" db="UniProtKB">
        <authorList>
            <consortium name="RefSeq"/>
        </authorList>
    </citation>
    <scope>IDENTIFICATION</scope>
</reference>
<protein>
    <submittedName>
        <fullName evidence="3">NADH dehydrogenase [ubiquinone] flavoprotein 2, mitochondrial-like</fullName>
    </submittedName>
</protein>
<dbReference type="Gene3D" id="3.40.30.10">
    <property type="entry name" value="Glutaredoxin"/>
    <property type="match status" value="1"/>
</dbReference>
<gene>
    <name evidence="3" type="primary">LOC120278203</name>
</gene>
<dbReference type="PANTHER" id="PTHR10371:SF3">
    <property type="entry name" value="NADH DEHYDROGENASE [UBIQUINONE] FLAVOPROTEIN 2, MITOCHONDRIAL"/>
    <property type="match status" value="1"/>
</dbReference>
<keyword evidence="2" id="KW-1185">Reference proteome</keyword>
<name>A0AB40CNH8_DIOCR</name>
<dbReference type="Proteomes" id="UP001515500">
    <property type="component" value="Chromosome 15"/>
</dbReference>
<evidence type="ECO:0000313" key="3">
    <source>
        <dbReference type="RefSeq" id="XP_039141077.1"/>
    </source>
</evidence>